<proteinExistence type="predicted"/>
<sequence length="80" mass="8755">MHGALLQVRGHLGPIDVRKQSERAGHVLVGGAVITQLDEHPQVRLDEVGKRVSQQGDSTQRDQQRQILAGQQDVGGQDVR</sequence>
<reference evidence="3" key="1">
    <citation type="submission" date="2015-03" db="EMBL/GenBank/DDBJ databases">
        <authorList>
            <consortium name="Pathogen Informatics"/>
        </authorList>
    </citation>
    <scope>NUCLEOTIDE SEQUENCE [LARGE SCALE GENOMIC DNA]</scope>
    <source>
        <strain evidence="3">N09902308</strain>
    </source>
</reference>
<evidence type="ECO:0000256" key="1">
    <source>
        <dbReference type="SAM" id="MobiDB-lite"/>
    </source>
</evidence>
<dbReference type="Proteomes" id="UP000039021">
    <property type="component" value="Unassembled WGS sequence"/>
</dbReference>
<organism evidence="2 3">
    <name type="scientific">Mycobacterium tuberculosis</name>
    <dbReference type="NCBI Taxonomy" id="1773"/>
    <lineage>
        <taxon>Bacteria</taxon>
        <taxon>Bacillati</taxon>
        <taxon>Actinomycetota</taxon>
        <taxon>Actinomycetes</taxon>
        <taxon>Mycobacteriales</taxon>
        <taxon>Mycobacteriaceae</taxon>
        <taxon>Mycobacterium</taxon>
        <taxon>Mycobacterium tuberculosis complex</taxon>
    </lineage>
</organism>
<protein>
    <submittedName>
        <fullName evidence="2">Uncharacterized protein</fullName>
    </submittedName>
</protein>
<evidence type="ECO:0000313" key="2">
    <source>
        <dbReference type="EMBL" id="COZ58635.1"/>
    </source>
</evidence>
<name>A0A916LE88_MYCTX</name>
<feature type="region of interest" description="Disordered" evidence="1">
    <location>
        <begin position="48"/>
        <end position="80"/>
    </location>
</feature>
<comment type="caution">
    <text evidence="2">The sequence shown here is derived from an EMBL/GenBank/DDBJ whole genome shotgun (WGS) entry which is preliminary data.</text>
</comment>
<dbReference type="AlphaFoldDB" id="A0A916LE88"/>
<accession>A0A916LE88</accession>
<evidence type="ECO:0000313" key="3">
    <source>
        <dbReference type="Proteomes" id="UP000039021"/>
    </source>
</evidence>
<gene>
    <name evidence="2" type="ORF">ERS007739_03923</name>
</gene>
<dbReference type="EMBL" id="CSBK01002199">
    <property type="protein sequence ID" value="COZ58635.1"/>
    <property type="molecule type" value="Genomic_DNA"/>
</dbReference>